<protein>
    <submittedName>
        <fullName evidence="1">Uncharacterized protein</fullName>
    </submittedName>
</protein>
<organism evidence="1 2">
    <name type="scientific">Cirrhinus molitorella</name>
    <name type="common">mud carp</name>
    <dbReference type="NCBI Taxonomy" id="172907"/>
    <lineage>
        <taxon>Eukaryota</taxon>
        <taxon>Metazoa</taxon>
        <taxon>Chordata</taxon>
        <taxon>Craniata</taxon>
        <taxon>Vertebrata</taxon>
        <taxon>Euteleostomi</taxon>
        <taxon>Actinopterygii</taxon>
        <taxon>Neopterygii</taxon>
        <taxon>Teleostei</taxon>
        <taxon>Ostariophysi</taxon>
        <taxon>Cypriniformes</taxon>
        <taxon>Cyprinidae</taxon>
        <taxon>Labeoninae</taxon>
        <taxon>Labeonini</taxon>
        <taxon>Cirrhinus</taxon>
    </lineage>
</organism>
<evidence type="ECO:0000313" key="1">
    <source>
        <dbReference type="EMBL" id="KAL1249700.1"/>
    </source>
</evidence>
<reference evidence="1 2" key="1">
    <citation type="submission" date="2023-09" db="EMBL/GenBank/DDBJ databases">
        <authorList>
            <person name="Wang M."/>
        </authorList>
    </citation>
    <scope>NUCLEOTIDE SEQUENCE [LARGE SCALE GENOMIC DNA]</scope>
    <source>
        <strain evidence="1">GT-2023</strain>
        <tissue evidence="1">Liver</tissue>
    </source>
</reference>
<evidence type="ECO:0000313" key="2">
    <source>
        <dbReference type="Proteomes" id="UP001558613"/>
    </source>
</evidence>
<accession>A0ABR3LBE2</accession>
<sequence>MPLLPNLWCQVSVCQHRSPARWASGWLSPQQHFMETVSKENTAQGLRLLVNVFWKIVSYSGLSVRLDPIVNNAFPTCIMGA</sequence>
<keyword evidence="2" id="KW-1185">Reference proteome</keyword>
<gene>
    <name evidence="1" type="ORF">QQF64_020705</name>
</gene>
<proteinExistence type="predicted"/>
<name>A0ABR3LBE2_9TELE</name>
<dbReference type="Proteomes" id="UP001558613">
    <property type="component" value="Unassembled WGS sequence"/>
</dbReference>
<comment type="caution">
    <text evidence="1">The sequence shown here is derived from an EMBL/GenBank/DDBJ whole genome shotgun (WGS) entry which is preliminary data.</text>
</comment>
<dbReference type="EMBL" id="JAYMGO010000023">
    <property type="protein sequence ID" value="KAL1249700.1"/>
    <property type="molecule type" value="Genomic_DNA"/>
</dbReference>